<comment type="caution">
    <text evidence="6">The sequence shown here is derived from an EMBL/GenBank/DDBJ whole genome shotgun (WGS) entry which is preliminary data.</text>
</comment>
<evidence type="ECO:0000313" key="7">
    <source>
        <dbReference type="Proteomes" id="UP000216339"/>
    </source>
</evidence>
<gene>
    <name evidence="6" type="ORF">BSZ37_05280</name>
</gene>
<keyword evidence="7" id="KW-1185">Reference proteome</keyword>
<dbReference type="EMBL" id="MQWD01000001">
    <property type="protein sequence ID" value="PAP75892.1"/>
    <property type="molecule type" value="Genomic_DNA"/>
</dbReference>
<comment type="similarity">
    <text evidence="2">Belongs to the KHG/KDPG aldolase family.</text>
</comment>
<comment type="pathway">
    <text evidence="1">Carbohydrate acid metabolism.</text>
</comment>
<dbReference type="AlphaFoldDB" id="A0A271IXH0"/>
<accession>A0A271IXH0</accession>
<dbReference type="RefSeq" id="WP_095509536.1">
    <property type="nucleotide sequence ID" value="NZ_MQWD01000001.1"/>
</dbReference>
<organism evidence="6 7">
    <name type="scientific">Rubrivirga marina</name>
    <dbReference type="NCBI Taxonomy" id="1196024"/>
    <lineage>
        <taxon>Bacteria</taxon>
        <taxon>Pseudomonadati</taxon>
        <taxon>Rhodothermota</taxon>
        <taxon>Rhodothermia</taxon>
        <taxon>Rhodothermales</taxon>
        <taxon>Rubricoccaceae</taxon>
        <taxon>Rubrivirga</taxon>
    </lineage>
</organism>
<keyword evidence="4" id="KW-0456">Lyase</keyword>
<keyword evidence="5" id="KW-0119">Carbohydrate metabolism</keyword>
<protein>
    <submittedName>
        <fullName evidence="6">2-dehydro-3-deoxyphosphogluconate aldolase</fullName>
    </submittedName>
</protein>
<evidence type="ECO:0000256" key="2">
    <source>
        <dbReference type="ARBA" id="ARBA00006906"/>
    </source>
</evidence>
<dbReference type="NCBIfam" id="TIGR01182">
    <property type="entry name" value="eda"/>
    <property type="match status" value="1"/>
</dbReference>
<dbReference type="CDD" id="cd00452">
    <property type="entry name" value="KDPG_aldolase"/>
    <property type="match status" value="1"/>
</dbReference>
<dbReference type="GO" id="GO:0016829">
    <property type="term" value="F:lyase activity"/>
    <property type="evidence" value="ECO:0007669"/>
    <property type="project" value="UniProtKB-KW"/>
</dbReference>
<dbReference type="OrthoDB" id="9802667at2"/>
<evidence type="ECO:0000256" key="3">
    <source>
        <dbReference type="ARBA" id="ARBA00011233"/>
    </source>
</evidence>
<evidence type="ECO:0000256" key="4">
    <source>
        <dbReference type="ARBA" id="ARBA00023239"/>
    </source>
</evidence>
<name>A0A271IXH0_9BACT</name>
<evidence type="ECO:0000313" key="6">
    <source>
        <dbReference type="EMBL" id="PAP75892.1"/>
    </source>
</evidence>
<comment type="subunit">
    <text evidence="3">Homotrimer.</text>
</comment>
<dbReference type="PANTHER" id="PTHR30246">
    <property type="entry name" value="2-KETO-3-DEOXY-6-PHOSPHOGLUCONATE ALDOLASE"/>
    <property type="match status" value="1"/>
</dbReference>
<dbReference type="Pfam" id="PF01081">
    <property type="entry name" value="Aldolase"/>
    <property type="match status" value="1"/>
</dbReference>
<reference evidence="6 7" key="1">
    <citation type="submission" date="2016-11" db="EMBL/GenBank/DDBJ databases">
        <title>Study of marine rhodopsin-containing bacteria.</title>
        <authorList>
            <person name="Yoshizawa S."/>
            <person name="Kumagai Y."/>
            <person name="Kogure K."/>
        </authorList>
    </citation>
    <scope>NUCLEOTIDE SEQUENCE [LARGE SCALE GENOMIC DNA]</scope>
    <source>
        <strain evidence="6 7">SAORIC-28</strain>
    </source>
</reference>
<dbReference type="PANTHER" id="PTHR30246:SF1">
    <property type="entry name" value="2-DEHYDRO-3-DEOXY-6-PHOSPHOGALACTONATE ALDOLASE-RELATED"/>
    <property type="match status" value="1"/>
</dbReference>
<proteinExistence type="inferred from homology"/>
<dbReference type="InterPro" id="IPR013785">
    <property type="entry name" value="Aldolase_TIM"/>
</dbReference>
<dbReference type="Proteomes" id="UP000216339">
    <property type="component" value="Unassembled WGS sequence"/>
</dbReference>
<evidence type="ECO:0000256" key="5">
    <source>
        <dbReference type="ARBA" id="ARBA00023277"/>
    </source>
</evidence>
<dbReference type="SUPFAM" id="SSF51569">
    <property type="entry name" value="Aldolase"/>
    <property type="match status" value="1"/>
</dbReference>
<dbReference type="Gene3D" id="3.20.20.70">
    <property type="entry name" value="Aldolase class I"/>
    <property type="match status" value="1"/>
</dbReference>
<evidence type="ECO:0000256" key="1">
    <source>
        <dbReference type="ARBA" id="ARBA00004761"/>
    </source>
</evidence>
<dbReference type="InterPro" id="IPR000887">
    <property type="entry name" value="Aldlse_KDPG_KHG"/>
</dbReference>
<sequence length="223" mass="22686">MSTHPVRTPSAGTRADVVRWIERDRAVAVVRTDAPEKLVRIADALREGGVVCVEVTMTVPNAIDGIRAVCDALGDGVLVGAGSVTDAETARAAVEAGARYVVSPVFKREVIEAAHALDAAAMPGCFTPTEILTAHEAGADVAKVFPAGSLGPGFIQGVLAPMPHLKLMPTGGVSLDNAAQWLRAGAVAVGAGSALVDPAAIAAGDWAQLTANARRLRAAVDAA</sequence>